<dbReference type="EMBL" id="LRDH01000123">
    <property type="protein sequence ID" value="PPV13350.1"/>
    <property type="molecule type" value="Genomic_DNA"/>
</dbReference>
<keyword evidence="1" id="KW-0175">Coiled coil</keyword>
<dbReference type="Pfam" id="PF12679">
    <property type="entry name" value="ABC2_membrane_2"/>
    <property type="match status" value="1"/>
</dbReference>
<feature type="transmembrane region" description="Helical" evidence="2">
    <location>
        <begin position="535"/>
        <end position="554"/>
    </location>
</feature>
<proteinExistence type="predicted"/>
<evidence type="ECO:0000313" key="4">
    <source>
        <dbReference type="Proteomes" id="UP000238081"/>
    </source>
</evidence>
<feature type="transmembrane region" description="Helical" evidence="2">
    <location>
        <begin position="438"/>
        <end position="463"/>
    </location>
</feature>
<dbReference type="RefSeq" id="WP_043662216.1">
    <property type="nucleotide sequence ID" value="NZ_CANCWB010000001.1"/>
</dbReference>
<protein>
    <submittedName>
        <fullName evidence="3">Bacitracin ABC transporter permease</fullName>
    </submittedName>
</protein>
<evidence type="ECO:0000256" key="1">
    <source>
        <dbReference type="SAM" id="Coils"/>
    </source>
</evidence>
<feature type="transmembrane region" description="Helical" evidence="2">
    <location>
        <begin position="346"/>
        <end position="365"/>
    </location>
</feature>
<name>A0A0A6PTC8_CLOBU</name>
<feature type="coiled-coil region" evidence="1">
    <location>
        <begin position="51"/>
        <end position="78"/>
    </location>
</feature>
<sequence>MKLLNLIYNELLKQFKKVSTNIIIALILISAIVLPIVMKNIQPNNYNKNRVESAQFMIQDLQSQIDNLQNDKSQKAAIQRKYYSIDKECQQLILDNEISFDDWRESEVKELEYELNKLAAIEFVLEGYSKDVVLENLQNEDSKKIEEYYDLTLEKKKEIESAYIAKTNELRNVINNNDYNRHTELEIQRKEETIALRQKTISEYEKLYAKNPTDDEGKAKLEELKKEKEYAEEDIPKFEQDLAILKFRHNNNIDYDKNNWKNNSIVEIESELWDLRMKMLDEKAFNVDFSRNTLANSYDEYVENYKKANKLRVEKIKELWYGLENNIPDLGAVKDARSIVDSTYEIYIIFAVVMIIIIGGGIVAGEYSTGSIRLLMIRPVARWKVLLAKLLAVLVVGFGIVVLGVTILIISSGAVFGFETLKVPVLQTINGTLVQIDYIKYMLPQLLLSTASLLFIGSLVFMISTLARNTALAVAIGMLLYIGAAPLSEILISLKQIWLIDTLIPYINGSYLKLVPNLLTSLRESGMALNYTLGAKQLIVASIIMLIITFVTFMKKDIKN</sequence>
<comment type="caution">
    <text evidence="3">The sequence shown here is derived from an EMBL/GenBank/DDBJ whole genome shotgun (WGS) entry which is preliminary data.</text>
</comment>
<feature type="transmembrane region" description="Helical" evidence="2">
    <location>
        <begin position="21"/>
        <end position="38"/>
    </location>
</feature>
<keyword evidence="2" id="KW-0812">Transmembrane</keyword>
<keyword evidence="2" id="KW-0472">Membrane</keyword>
<gene>
    <name evidence="3" type="ORF">AWN73_16715</name>
</gene>
<keyword evidence="2" id="KW-1133">Transmembrane helix</keyword>
<organism evidence="3 4">
    <name type="scientific">Clostridium butyricum</name>
    <dbReference type="NCBI Taxonomy" id="1492"/>
    <lineage>
        <taxon>Bacteria</taxon>
        <taxon>Bacillati</taxon>
        <taxon>Bacillota</taxon>
        <taxon>Clostridia</taxon>
        <taxon>Eubacteriales</taxon>
        <taxon>Clostridiaceae</taxon>
        <taxon>Clostridium</taxon>
    </lineage>
</organism>
<dbReference type="AlphaFoldDB" id="A0A0A6PTC8"/>
<accession>A0A0A6PTC8</accession>
<evidence type="ECO:0000256" key="2">
    <source>
        <dbReference type="SAM" id="Phobius"/>
    </source>
</evidence>
<dbReference type="GO" id="GO:0005886">
    <property type="term" value="C:plasma membrane"/>
    <property type="evidence" value="ECO:0007669"/>
    <property type="project" value="UniProtKB-SubCell"/>
</dbReference>
<dbReference type="Proteomes" id="UP000238081">
    <property type="component" value="Unassembled WGS sequence"/>
</dbReference>
<dbReference type="PANTHER" id="PTHR37305:SF1">
    <property type="entry name" value="MEMBRANE PROTEIN"/>
    <property type="match status" value="1"/>
</dbReference>
<feature type="coiled-coil region" evidence="1">
    <location>
        <begin position="214"/>
        <end position="241"/>
    </location>
</feature>
<feature type="transmembrane region" description="Helical" evidence="2">
    <location>
        <begin position="470"/>
        <end position="492"/>
    </location>
</feature>
<reference evidence="3 4" key="1">
    <citation type="submission" date="2016-01" db="EMBL/GenBank/DDBJ databases">
        <title>Characterization of the Clostridium difficile lineages that are prevalent in Hong Kong and China.</title>
        <authorList>
            <person name="Kwok J.S.-L."/>
            <person name="Lam W.-Y."/>
            <person name="Ip M."/>
            <person name="Chan T.-F."/>
            <person name="Hawkey P.M."/>
            <person name="Tsui S.K.-W."/>
        </authorList>
    </citation>
    <scope>NUCLEOTIDE SEQUENCE [LARGE SCALE GENOMIC DNA]</scope>
    <source>
        <strain evidence="3 4">300064</strain>
    </source>
</reference>
<dbReference type="PANTHER" id="PTHR37305">
    <property type="entry name" value="INTEGRAL MEMBRANE PROTEIN-RELATED"/>
    <property type="match status" value="1"/>
</dbReference>
<evidence type="ECO:0000313" key="3">
    <source>
        <dbReference type="EMBL" id="PPV13350.1"/>
    </source>
</evidence>
<dbReference type="GO" id="GO:0140359">
    <property type="term" value="F:ABC-type transporter activity"/>
    <property type="evidence" value="ECO:0007669"/>
    <property type="project" value="InterPro"/>
</dbReference>
<feature type="transmembrane region" description="Helical" evidence="2">
    <location>
        <begin position="386"/>
        <end position="418"/>
    </location>
</feature>